<evidence type="ECO:0000313" key="1">
    <source>
        <dbReference type="EMBL" id="VEL19737.1"/>
    </source>
</evidence>
<comment type="caution">
    <text evidence="1">The sequence shown here is derived from an EMBL/GenBank/DDBJ whole genome shotgun (WGS) entry which is preliminary data.</text>
</comment>
<accession>A0A448WTC1</accession>
<evidence type="ECO:0000313" key="2">
    <source>
        <dbReference type="Proteomes" id="UP000784294"/>
    </source>
</evidence>
<gene>
    <name evidence="1" type="ORF">PXEA_LOCUS13177</name>
</gene>
<proteinExistence type="predicted"/>
<organism evidence="1 2">
    <name type="scientific">Protopolystoma xenopodis</name>
    <dbReference type="NCBI Taxonomy" id="117903"/>
    <lineage>
        <taxon>Eukaryota</taxon>
        <taxon>Metazoa</taxon>
        <taxon>Spiralia</taxon>
        <taxon>Lophotrochozoa</taxon>
        <taxon>Platyhelminthes</taxon>
        <taxon>Monogenea</taxon>
        <taxon>Polyopisthocotylea</taxon>
        <taxon>Polystomatidea</taxon>
        <taxon>Polystomatidae</taxon>
        <taxon>Protopolystoma</taxon>
    </lineage>
</organism>
<dbReference type="Proteomes" id="UP000784294">
    <property type="component" value="Unassembled WGS sequence"/>
</dbReference>
<name>A0A448WTC1_9PLAT</name>
<reference evidence="1" key="1">
    <citation type="submission" date="2018-11" db="EMBL/GenBank/DDBJ databases">
        <authorList>
            <consortium name="Pathogen Informatics"/>
        </authorList>
    </citation>
    <scope>NUCLEOTIDE SEQUENCE</scope>
</reference>
<dbReference type="EMBL" id="CAAALY010043029">
    <property type="protein sequence ID" value="VEL19737.1"/>
    <property type="molecule type" value="Genomic_DNA"/>
</dbReference>
<keyword evidence="2" id="KW-1185">Reference proteome</keyword>
<dbReference type="AlphaFoldDB" id="A0A448WTC1"/>
<sequence length="206" mass="23526">MPIGITVGNSCSDKMTEDGHMSSINLYNQAEHTTPYHCDFYKVSHRQTYRQIYRPTHRQTYRQRHTDIRTYLQQRVCEQIFVRGREQAPVHSTPICQVCLDPKSYHMTWIATFMPSVPPFHLLHHRRLCGITMPQTRGDGALGDERLLMGDANTDPVASMEAEKEQTAGVKRASVVLNKINLQGDTVRSDSKLKNGTFIPSTRPLN</sequence>
<protein>
    <submittedName>
        <fullName evidence="1">Uncharacterized protein</fullName>
    </submittedName>
</protein>